<sequence length="72" mass="8304">MYVLEQPKSCIIYNTRSEEGMINGYARLTKKTKERFQKCRDHTVFRSSPVPKSLGDIYANKNTAYTKGSQQP</sequence>
<dbReference type="Gramene" id="KZN04106">
    <property type="protein sequence ID" value="KZN04106"/>
    <property type="gene ID" value="DCAR_004943"/>
</dbReference>
<gene>
    <name evidence="1" type="ORF">DCAR_004943</name>
</gene>
<dbReference type="EMBL" id="LNRQ01000002">
    <property type="protein sequence ID" value="KZN04106.1"/>
    <property type="molecule type" value="Genomic_DNA"/>
</dbReference>
<dbReference type="AlphaFoldDB" id="A0A166CMQ4"/>
<proteinExistence type="predicted"/>
<name>A0A166CMQ4_DAUCS</name>
<evidence type="ECO:0000313" key="1">
    <source>
        <dbReference type="EMBL" id="KZN04106.1"/>
    </source>
</evidence>
<organism evidence="1">
    <name type="scientific">Daucus carota subsp. sativus</name>
    <name type="common">Carrot</name>
    <dbReference type="NCBI Taxonomy" id="79200"/>
    <lineage>
        <taxon>Eukaryota</taxon>
        <taxon>Viridiplantae</taxon>
        <taxon>Streptophyta</taxon>
        <taxon>Embryophyta</taxon>
        <taxon>Tracheophyta</taxon>
        <taxon>Spermatophyta</taxon>
        <taxon>Magnoliopsida</taxon>
        <taxon>eudicotyledons</taxon>
        <taxon>Gunneridae</taxon>
        <taxon>Pentapetalae</taxon>
        <taxon>asterids</taxon>
        <taxon>campanulids</taxon>
        <taxon>Apiales</taxon>
        <taxon>Apiaceae</taxon>
        <taxon>Apioideae</taxon>
        <taxon>Scandiceae</taxon>
        <taxon>Daucinae</taxon>
        <taxon>Daucus</taxon>
        <taxon>Daucus sect. Daucus</taxon>
    </lineage>
</organism>
<comment type="caution">
    <text evidence="1">The sequence shown here is derived from an EMBL/GenBank/DDBJ whole genome shotgun (WGS) entry which is preliminary data.</text>
</comment>
<accession>A0A166CMQ4</accession>
<protein>
    <submittedName>
        <fullName evidence="1">Uncharacterized protein</fullName>
    </submittedName>
</protein>
<reference evidence="1" key="1">
    <citation type="journal article" date="2016" name="Nat. Genet.">
        <title>A high-quality carrot genome assembly provides new insights into carotenoid accumulation and asterid genome evolution.</title>
        <authorList>
            <person name="Iorizzo M."/>
            <person name="Ellison S."/>
            <person name="Senalik D."/>
            <person name="Zeng P."/>
            <person name="Satapoomin P."/>
            <person name="Huang J."/>
            <person name="Bowman M."/>
            <person name="Iovene M."/>
            <person name="Sanseverino W."/>
            <person name="Cavagnaro P."/>
            <person name="Yildiz M."/>
            <person name="Macko-Podgorni A."/>
            <person name="Moranska E."/>
            <person name="Grzebelus E."/>
            <person name="Grzebelus D."/>
            <person name="Ashrafi H."/>
            <person name="Zheng Z."/>
            <person name="Cheng S."/>
            <person name="Spooner D."/>
            <person name="Van Deynze A."/>
            <person name="Simon P."/>
        </authorList>
    </citation>
    <scope>NUCLEOTIDE SEQUENCE [LARGE SCALE GENOMIC DNA]</scope>
    <source>
        <tissue evidence="1">Leaf</tissue>
    </source>
</reference>